<keyword evidence="10" id="KW-1185">Reference proteome</keyword>
<dbReference type="Proteomes" id="UP000256328">
    <property type="component" value="Unassembled WGS sequence"/>
</dbReference>
<dbReference type="EMBL" id="PDLN01000022">
    <property type="protein sequence ID" value="RDW57780.1"/>
    <property type="molecule type" value="Genomic_DNA"/>
</dbReference>
<evidence type="ECO:0000256" key="5">
    <source>
        <dbReference type="ARBA" id="ARBA00038359"/>
    </source>
</evidence>
<evidence type="ECO:0000256" key="2">
    <source>
        <dbReference type="ARBA" id="ARBA00022692"/>
    </source>
</evidence>
<keyword evidence="4 7" id="KW-0472">Membrane</keyword>
<evidence type="ECO:0000313" key="10">
    <source>
        <dbReference type="Proteomes" id="UP000256328"/>
    </source>
</evidence>
<feature type="transmembrane region" description="Helical" evidence="7">
    <location>
        <begin position="104"/>
        <end position="121"/>
    </location>
</feature>
<dbReference type="Pfam" id="PF20684">
    <property type="entry name" value="Fung_rhodopsin"/>
    <property type="match status" value="1"/>
</dbReference>
<feature type="transmembrane region" description="Helical" evidence="7">
    <location>
        <begin position="225"/>
        <end position="247"/>
    </location>
</feature>
<feature type="region of interest" description="Disordered" evidence="6">
    <location>
        <begin position="379"/>
        <end position="406"/>
    </location>
</feature>
<dbReference type="GO" id="GO:0016020">
    <property type="term" value="C:membrane"/>
    <property type="evidence" value="ECO:0007669"/>
    <property type="project" value="UniProtKB-SubCell"/>
</dbReference>
<dbReference type="PANTHER" id="PTHR33048:SF167">
    <property type="entry name" value="INTEGRAL MEMBRANE PROTEIN"/>
    <property type="match status" value="1"/>
</dbReference>
<keyword evidence="3 7" id="KW-1133">Transmembrane helix</keyword>
<protein>
    <recommendedName>
        <fullName evidence="8">Rhodopsin domain-containing protein</fullName>
    </recommendedName>
</protein>
<dbReference type="InterPro" id="IPR049326">
    <property type="entry name" value="Rhodopsin_dom_fungi"/>
</dbReference>
<dbReference type="AlphaFoldDB" id="A0A3D8Q7Z1"/>
<feature type="transmembrane region" description="Helical" evidence="7">
    <location>
        <begin position="303"/>
        <end position="323"/>
    </location>
</feature>
<dbReference type="OrthoDB" id="3897607at2759"/>
<keyword evidence="2 7" id="KW-0812">Transmembrane</keyword>
<comment type="caution">
    <text evidence="9">The sequence shown here is derived from an EMBL/GenBank/DDBJ whole genome shotgun (WGS) entry which is preliminary data.</text>
</comment>
<dbReference type="PANTHER" id="PTHR33048">
    <property type="entry name" value="PTH11-LIKE INTEGRAL MEMBRANE PROTEIN (AFU_ORTHOLOGUE AFUA_5G11245)"/>
    <property type="match status" value="1"/>
</dbReference>
<name>A0A3D8Q7Z1_9HELO</name>
<feature type="domain" description="Rhodopsin" evidence="8">
    <location>
        <begin position="40"/>
        <end position="320"/>
    </location>
</feature>
<comment type="subcellular location">
    <subcellularLocation>
        <location evidence="1">Membrane</location>
        <topology evidence="1">Multi-pass membrane protein</topology>
    </subcellularLocation>
</comment>
<feature type="transmembrane region" description="Helical" evidence="7">
    <location>
        <begin position="174"/>
        <end position="195"/>
    </location>
</feature>
<reference evidence="9 10" key="1">
    <citation type="journal article" date="2018" name="IMA Fungus">
        <title>IMA Genome-F 9: Draft genome sequence of Annulohypoxylon stygium, Aspergillus mulundensis, Berkeleyomyces basicola (syn. Thielaviopsis basicola), Ceratocystis smalleyi, two Cercospora beticola strains, Coleophoma cylindrospora, Fusarium fracticaudum, Phialophora cf. hyalina, and Morchella septimelata.</title>
        <authorList>
            <person name="Wingfield B.D."/>
            <person name="Bills G.F."/>
            <person name="Dong Y."/>
            <person name="Huang W."/>
            <person name="Nel W.J."/>
            <person name="Swalarsk-Parry B.S."/>
            <person name="Vaghefi N."/>
            <person name="Wilken P.M."/>
            <person name="An Z."/>
            <person name="de Beer Z.W."/>
            <person name="De Vos L."/>
            <person name="Chen L."/>
            <person name="Duong T.A."/>
            <person name="Gao Y."/>
            <person name="Hammerbacher A."/>
            <person name="Kikkert J.R."/>
            <person name="Li Y."/>
            <person name="Li H."/>
            <person name="Li K."/>
            <person name="Li Q."/>
            <person name="Liu X."/>
            <person name="Ma X."/>
            <person name="Naidoo K."/>
            <person name="Pethybridge S.J."/>
            <person name="Sun J."/>
            <person name="Steenkamp E.T."/>
            <person name="van der Nest M.A."/>
            <person name="van Wyk S."/>
            <person name="Wingfield M.J."/>
            <person name="Xiong C."/>
            <person name="Yue Q."/>
            <person name="Zhang X."/>
        </authorList>
    </citation>
    <scope>NUCLEOTIDE SEQUENCE [LARGE SCALE GENOMIC DNA]</scope>
    <source>
        <strain evidence="9 10">BP5796</strain>
    </source>
</reference>
<feature type="transmembrane region" description="Helical" evidence="7">
    <location>
        <begin position="23"/>
        <end position="44"/>
    </location>
</feature>
<dbReference type="InterPro" id="IPR052337">
    <property type="entry name" value="SAT4-like"/>
</dbReference>
<gene>
    <name evidence="9" type="ORF">BP5796_12581</name>
</gene>
<evidence type="ECO:0000259" key="8">
    <source>
        <dbReference type="Pfam" id="PF20684"/>
    </source>
</evidence>
<feature type="transmembrane region" description="Helical" evidence="7">
    <location>
        <begin position="141"/>
        <end position="162"/>
    </location>
</feature>
<sequence>MTALNHAVIVPRVDLTANNAPKIIIINAIFTGVALLVIIARMYVRIAMLKTVGADDYIIMSSMVMQSLQSFENSSSLHLIDPGKNGTGSWITKFRASANYQSQALGVGVLICVIGECYWGKGRHVLAILPVNMVKLLHWQFFHSILVTIGISLVKISLASFLSRLVTNKIIKRFLIGVIIFLVLFTISSAGTIIFSCIPVSSTWDPAAAPNAKCFSRTTFTDIGLFNSIVNISTDVMFACLPIPIVWNLQLNTRTRVTLVGVLSLGFFACACAIVKTVLQSHFYSNTDFTFTDSYFIWNNIELSVGIIGASLPALRPLFASLLESTKDFATRRTGLGSSSNAHRRYYAHIDRIGMESIPRTRDTANNYNVTVSSRGALGERGSEEDITGTWHGHNSSEDKLPLPRAADVGSGNPVIIKTIDVRIS</sequence>
<proteinExistence type="inferred from homology"/>
<accession>A0A3D8Q7Z1</accession>
<organism evidence="9 10">
    <name type="scientific">Coleophoma crateriformis</name>
    <dbReference type="NCBI Taxonomy" id="565419"/>
    <lineage>
        <taxon>Eukaryota</taxon>
        <taxon>Fungi</taxon>
        <taxon>Dikarya</taxon>
        <taxon>Ascomycota</taxon>
        <taxon>Pezizomycotina</taxon>
        <taxon>Leotiomycetes</taxon>
        <taxon>Helotiales</taxon>
        <taxon>Dermateaceae</taxon>
        <taxon>Coleophoma</taxon>
    </lineage>
</organism>
<feature type="transmembrane region" description="Helical" evidence="7">
    <location>
        <begin position="259"/>
        <end position="283"/>
    </location>
</feature>
<evidence type="ECO:0000256" key="1">
    <source>
        <dbReference type="ARBA" id="ARBA00004141"/>
    </source>
</evidence>
<evidence type="ECO:0000256" key="7">
    <source>
        <dbReference type="SAM" id="Phobius"/>
    </source>
</evidence>
<evidence type="ECO:0000256" key="6">
    <source>
        <dbReference type="SAM" id="MobiDB-lite"/>
    </source>
</evidence>
<comment type="similarity">
    <text evidence="5">Belongs to the SAT4 family.</text>
</comment>
<evidence type="ECO:0000256" key="4">
    <source>
        <dbReference type="ARBA" id="ARBA00023136"/>
    </source>
</evidence>
<evidence type="ECO:0000256" key="3">
    <source>
        <dbReference type="ARBA" id="ARBA00022989"/>
    </source>
</evidence>
<evidence type="ECO:0000313" key="9">
    <source>
        <dbReference type="EMBL" id="RDW57780.1"/>
    </source>
</evidence>